<dbReference type="PANTHER" id="PTHR48051">
    <property type="match status" value="1"/>
</dbReference>
<organism evidence="5 6">
    <name type="scientific">Chloropicon roscoffensis</name>
    <dbReference type="NCBI Taxonomy" id="1461544"/>
    <lineage>
        <taxon>Eukaryota</taxon>
        <taxon>Viridiplantae</taxon>
        <taxon>Chlorophyta</taxon>
        <taxon>Chloropicophyceae</taxon>
        <taxon>Chloropicales</taxon>
        <taxon>Chloropicaceae</taxon>
        <taxon>Chloropicon</taxon>
    </lineage>
</organism>
<dbReference type="SUPFAM" id="SSF52058">
    <property type="entry name" value="L domain-like"/>
    <property type="match status" value="1"/>
</dbReference>
<feature type="compositionally biased region" description="Basic and acidic residues" evidence="4">
    <location>
        <begin position="315"/>
        <end position="331"/>
    </location>
</feature>
<dbReference type="Proteomes" id="UP001472866">
    <property type="component" value="Chromosome 12"/>
</dbReference>
<keyword evidence="2" id="KW-0433">Leucine-rich repeat</keyword>
<dbReference type="InterPro" id="IPR032675">
    <property type="entry name" value="LRR_dom_sf"/>
</dbReference>
<dbReference type="PANTHER" id="PTHR48051:SF1">
    <property type="entry name" value="RAS SUPPRESSOR PROTEIN 1"/>
    <property type="match status" value="1"/>
</dbReference>
<proteinExistence type="predicted"/>
<evidence type="ECO:0000313" key="6">
    <source>
        <dbReference type="Proteomes" id="UP001472866"/>
    </source>
</evidence>
<dbReference type="EMBL" id="CP151512">
    <property type="protein sequence ID" value="WZN65556.1"/>
    <property type="molecule type" value="Genomic_DNA"/>
</dbReference>
<name>A0AAX4PI91_9CHLO</name>
<dbReference type="Pfam" id="PF13855">
    <property type="entry name" value="LRR_8"/>
    <property type="match status" value="1"/>
</dbReference>
<dbReference type="Gene3D" id="3.80.10.10">
    <property type="entry name" value="Ribonuclease Inhibitor"/>
    <property type="match status" value="1"/>
</dbReference>
<comment type="subcellular location">
    <subcellularLocation>
        <location evidence="1">Cytoplasm</location>
        <location evidence="1">Cytoskeleton</location>
        <location evidence="1">Cilium axoneme</location>
    </subcellularLocation>
</comment>
<dbReference type="AlphaFoldDB" id="A0AAX4PI91"/>
<keyword evidence="3" id="KW-0677">Repeat</keyword>
<reference evidence="5 6" key="1">
    <citation type="submission" date="2024-03" db="EMBL/GenBank/DDBJ databases">
        <title>Complete genome sequence of the green alga Chloropicon roscoffensis RCC1871.</title>
        <authorList>
            <person name="Lemieux C."/>
            <person name="Pombert J.-F."/>
            <person name="Otis C."/>
            <person name="Turmel M."/>
        </authorList>
    </citation>
    <scope>NUCLEOTIDE SEQUENCE [LARGE SCALE GENOMIC DNA]</scope>
    <source>
        <strain evidence="5 6">RCC1871</strain>
    </source>
</reference>
<dbReference type="InterPro" id="IPR050216">
    <property type="entry name" value="LRR_domain-containing"/>
</dbReference>
<keyword evidence="6" id="KW-1185">Reference proteome</keyword>
<dbReference type="InterPro" id="IPR001611">
    <property type="entry name" value="Leu-rich_rpt"/>
</dbReference>
<accession>A0AAX4PI91</accession>
<dbReference type="GO" id="GO:0005930">
    <property type="term" value="C:axoneme"/>
    <property type="evidence" value="ECO:0007669"/>
    <property type="project" value="UniProtKB-SubCell"/>
</dbReference>
<dbReference type="InterPro" id="IPR003591">
    <property type="entry name" value="Leu-rich_rpt_typical-subtyp"/>
</dbReference>
<evidence type="ECO:0000256" key="3">
    <source>
        <dbReference type="ARBA" id="ARBA00022737"/>
    </source>
</evidence>
<feature type="region of interest" description="Disordered" evidence="4">
    <location>
        <begin position="461"/>
        <end position="496"/>
    </location>
</feature>
<gene>
    <name evidence="5" type="ORF">HKI87_12g71160</name>
</gene>
<protein>
    <submittedName>
        <fullName evidence="5">Uncharacterized protein</fullName>
    </submittedName>
</protein>
<dbReference type="SMART" id="SM00369">
    <property type="entry name" value="LRR_TYP"/>
    <property type="match status" value="2"/>
</dbReference>
<evidence type="ECO:0000256" key="4">
    <source>
        <dbReference type="SAM" id="MobiDB-lite"/>
    </source>
</evidence>
<feature type="region of interest" description="Disordered" evidence="4">
    <location>
        <begin position="315"/>
        <end position="351"/>
    </location>
</feature>
<evidence type="ECO:0000256" key="2">
    <source>
        <dbReference type="ARBA" id="ARBA00022614"/>
    </source>
</evidence>
<sequence length="496" mass="56262">MALFAGVEYAIVPSDIKDPTLRQIGSESRRSARTKGNRLKLSKITPNDFRVHLEDRGFTKFPEAVLRDNSKLRGLFLSRNALKVVPSGIIKLKMLQKLVLSGNCLTEVPKEVGSLIYLESLWLDHNQLDTVPVEIGKLVKLKELNLDANPLAKGLSKGPGTFAEVWRGKEGAEMIASGSRSLQHERTPLHALGRKTSQAIEYLRDNMPQDMLSVVQKREKRVKQRLCRRDLKEACKHADLKNLQRIHQEASSLGVAEEDLEQASHALSILKSMDAASSGRSLQDLRSAIKEWSSYCKSFNFDRRLGNGPELDRAVKTRKSVEKEQEREVWKSMEQSKSARPTPSKLPSRLKGLDKLNPALQIPDFDKMTPMEQAKSFTLLRLTKKISFNEWVERKAEADKLKGKQLSKMRRREVESSLAARQERVLQTLKQTELESNWPSRIVEAYPAGYFNPKVKRTLSALPSVKPRGMRGQPTYSERASPWPTDDENADRNLDF</sequence>
<evidence type="ECO:0000313" key="5">
    <source>
        <dbReference type="EMBL" id="WZN65556.1"/>
    </source>
</evidence>
<evidence type="ECO:0000256" key="1">
    <source>
        <dbReference type="ARBA" id="ARBA00004430"/>
    </source>
</evidence>